<dbReference type="Proteomes" id="UP001231166">
    <property type="component" value="Chromosome"/>
</dbReference>
<name>A0AAX3Y7P3_RHOOP</name>
<evidence type="ECO:0000259" key="1">
    <source>
        <dbReference type="Pfam" id="PF17940"/>
    </source>
</evidence>
<keyword evidence="4" id="KW-1185">Reference proteome</keyword>
<feature type="domain" description="Tetracyclin repressor-like C-terminal group 31" evidence="1">
    <location>
        <begin position="3"/>
        <end position="59"/>
    </location>
</feature>
<evidence type="ECO:0000313" key="2">
    <source>
        <dbReference type="EMBL" id="MCZ4589994.1"/>
    </source>
</evidence>
<accession>A0AAX3Y7P3</accession>
<proteinExistence type="predicted"/>
<dbReference type="AlphaFoldDB" id="A0AAX3Y7P3"/>
<protein>
    <recommendedName>
        <fullName evidence="1">Tetracyclin repressor-like C-terminal group 31 domain-containing protein</fullName>
    </recommendedName>
</protein>
<gene>
    <name evidence="2" type="ORF">O4328_41280</name>
    <name evidence="3" type="ORF">Q5707_21425</name>
</gene>
<reference evidence="2" key="1">
    <citation type="submission" date="2022-12" db="EMBL/GenBank/DDBJ databases">
        <authorList>
            <person name="Krivoruchko A.V."/>
            <person name="Elkin A."/>
        </authorList>
    </citation>
    <scope>NUCLEOTIDE SEQUENCE</scope>
    <source>
        <strain evidence="2">IEGM 249</strain>
    </source>
</reference>
<dbReference type="InterPro" id="IPR041583">
    <property type="entry name" value="TetR_C_31"/>
</dbReference>
<evidence type="ECO:0000313" key="5">
    <source>
        <dbReference type="Proteomes" id="UP001231166"/>
    </source>
</evidence>
<dbReference type="Proteomes" id="UP001066327">
    <property type="component" value="Unassembled WGS sequence"/>
</dbReference>
<organism evidence="3 5">
    <name type="scientific">Rhodococcus opacus</name>
    <name type="common">Nocardia opaca</name>
    <dbReference type="NCBI Taxonomy" id="37919"/>
    <lineage>
        <taxon>Bacteria</taxon>
        <taxon>Bacillati</taxon>
        <taxon>Actinomycetota</taxon>
        <taxon>Actinomycetes</taxon>
        <taxon>Mycobacteriales</taxon>
        <taxon>Nocardiaceae</taxon>
        <taxon>Rhodococcus</taxon>
    </lineage>
</organism>
<evidence type="ECO:0000313" key="4">
    <source>
        <dbReference type="Proteomes" id="UP001066327"/>
    </source>
</evidence>
<dbReference type="EMBL" id="CP130953">
    <property type="protein sequence ID" value="WLF44519.1"/>
    <property type="molecule type" value="Genomic_DNA"/>
</dbReference>
<dbReference type="RefSeq" id="WP_269592745.1">
    <property type="nucleotide sequence ID" value="NZ_CP130953.1"/>
</dbReference>
<sequence>MLYATYIDATRDALAKVGVTADDALTLLVYAALDGLVLHQLVLNDVAASEKSLARLRQMLSRER</sequence>
<dbReference type="EMBL" id="JAPWIS010000039">
    <property type="protein sequence ID" value="MCZ4589994.1"/>
    <property type="molecule type" value="Genomic_DNA"/>
</dbReference>
<reference evidence="3" key="2">
    <citation type="submission" date="2023-07" db="EMBL/GenBank/DDBJ databases">
        <title>Genomic analysis of Rhodococcus opacus VOC-14 with glycol ethers degradation activity.</title>
        <authorList>
            <person name="Narkevich D.A."/>
            <person name="Hlushen A.M."/>
            <person name="Akhremchuk A.E."/>
            <person name="Sikolenko M.A."/>
            <person name="Valentovich L.N."/>
        </authorList>
    </citation>
    <scope>NUCLEOTIDE SEQUENCE</scope>
    <source>
        <strain evidence="3">VOC-14</strain>
    </source>
</reference>
<dbReference type="Pfam" id="PF17940">
    <property type="entry name" value="TetR_C_31"/>
    <property type="match status" value="1"/>
</dbReference>
<evidence type="ECO:0000313" key="3">
    <source>
        <dbReference type="EMBL" id="WLF44519.1"/>
    </source>
</evidence>